<evidence type="ECO:0000256" key="5">
    <source>
        <dbReference type="ARBA" id="ARBA00022679"/>
    </source>
</evidence>
<dbReference type="InterPro" id="IPR005793">
    <property type="entry name" value="Formyl_trans_C"/>
</dbReference>
<organism evidence="11 12">
    <name type="scientific">Candidatus Saccharicenans subterraneus</name>
    <dbReference type="NCBI Taxonomy" id="2508984"/>
    <lineage>
        <taxon>Bacteria</taxon>
        <taxon>Candidatus Aminicenantota</taxon>
        <taxon>Candidatus Aminicenantia</taxon>
        <taxon>Candidatus Aminicenantales</taxon>
        <taxon>Candidatus Saccharicenantaceae</taxon>
        <taxon>Candidatus Saccharicenans</taxon>
    </lineage>
</organism>
<dbReference type="InterPro" id="IPR037022">
    <property type="entry name" value="Formyl_trans_C_sf"/>
</dbReference>
<comment type="function">
    <text evidence="1 8">Attaches a formyl group to the free amino group of methionyl-tRNA(fMet). The formyl group appears to play a dual role in the initiator identity of N-formylmethionyl-tRNA by promoting its recognition by IF2 and preventing the misappropriation of this tRNA by the elongation apparatus.</text>
</comment>
<dbReference type="Pfam" id="PF00551">
    <property type="entry name" value="Formyl_trans_N"/>
    <property type="match status" value="1"/>
</dbReference>
<proteinExistence type="inferred from homology"/>
<dbReference type="InterPro" id="IPR011034">
    <property type="entry name" value="Formyl_transferase-like_C_sf"/>
</dbReference>
<evidence type="ECO:0000256" key="1">
    <source>
        <dbReference type="ARBA" id="ARBA00002606"/>
    </source>
</evidence>
<dbReference type="PANTHER" id="PTHR11138">
    <property type="entry name" value="METHIONYL-TRNA FORMYLTRANSFERASE"/>
    <property type="match status" value="1"/>
</dbReference>
<accession>A0A3E2BMH6</accession>
<dbReference type="InterPro" id="IPR044135">
    <property type="entry name" value="Met-tRNA-FMT_C"/>
</dbReference>
<feature type="domain" description="Formyl transferase C-terminal" evidence="10">
    <location>
        <begin position="202"/>
        <end position="297"/>
    </location>
</feature>
<evidence type="ECO:0000256" key="6">
    <source>
        <dbReference type="ARBA" id="ARBA00022917"/>
    </source>
</evidence>
<dbReference type="HAMAP" id="MF_00182">
    <property type="entry name" value="Formyl_trans"/>
    <property type="match status" value="1"/>
</dbReference>
<dbReference type="SUPFAM" id="SSF50486">
    <property type="entry name" value="FMT C-terminal domain-like"/>
    <property type="match status" value="1"/>
</dbReference>
<dbReference type="NCBIfam" id="TIGR00460">
    <property type="entry name" value="fmt"/>
    <property type="match status" value="1"/>
</dbReference>
<dbReference type="GO" id="GO:0005829">
    <property type="term" value="C:cytosol"/>
    <property type="evidence" value="ECO:0007669"/>
    <property type="project" value="TreeGrafter"/>
</dbReference>
<evidence type="ECO:0000313" key="11">
    <source>
        <dbReference type="EMBL" id="RFT15970.1"/>
    </source>
</evidence>
<dbReference type="GO" id="GO:0004479">
    <property type="term" value="F:methionyl-tRNA formyltransferase activity"/>
    <property type="evidence" value="ECO:0007669"/>
    <property type="project" value="UniProtKB-UniRule"/>
</dbReference>
<reference evidence="11 12" key="1">
    <citation type="submission" date="2018-08" db="EMBL/GenBank/DDBJ databases">
        <title>Genome analysis of the thermophilic bacterium of the candidate phylum Aminicenantes from deep subsurface aquifer revealed its physiology and ecological role.</title>
        <authorList>
            <person name="Kadnikov V.V."/>
            <person name="Mardanov A.V."/>
            <person name="Beletsky A.V."/>
            <person name="Karnachuk O.V."/>
            <person name="Ravin N.V."/>
        </authorList>
    </citation>
    <scope>NUCLEOTIDE SEQUENCE [LARGE SCALE GENOMIC DNA]</scope>
    <source>
        <strain evidence="11">BY38</strain>
    </source>
</reference>
<dbReference type="AlphaFoldDB" id="A0A3E2BMH6"/>
<dbReference type="Gene3D" id="3.10.25.10">
    <property type="entry name" value="Formyl transferase, C-terminal domain"/>
    <property type="match status" value="1"/>
</dbReference>
<comment type="similarity">
    <text evidence="2 8">Belongs to the Fmt family.</text>
</comment>
<keyword evidence="6 8" id="KW-0648">Protein biosynthesis</keyword>
<dbReference type="EMBL" id="QUAH01000005">
    <property type="protein sequence ID" value="RFT15970.1"/>
    <property type="molecule type" value="Genomic_DNA"/>
</dbReference>
<dbReference type="CDD" id="cd08646">
    <property type="entry name" value="FMT_core_Met-tRNA-FMT_N"/>
    <property type="match status" value="1"/>
</dbReference>
<dbReference type="EC" id="2.1.2.9" evidence="3 8"/>
<dbReference type="InterPro" id="IPR002376">
    <property type="entry name" value="Formyl_transf_N"/>
</dbReference>
<name>A0A3E2BMH6_9BACT</name>
<sequence>MRVVFFGSPPTALPTLNGLLAAGHEIKLIITQPDKPAGRGKKLTPPAVKVFAQDHGLPFLQPIKIRQDEKVLEAIREANPDINIVVAYGQIIPASIIYLPPFKSLNIHFSLLPKYRGAAPVQWAILNGERFTGVTIFQLTEKMDEGPILAQEVVPILPRENAHELETRMSHIGAQLLIRTLEKIEKIQLKEQDHSLASYAPKLAKDQGRIDWQEPAEVIDRKVRAFYGWPGAFTFLNGQRLEIISGQFTQGLMPAARPGEVVQLDKSGIYVCCGQKTFYLIEKVKPEGKKEMSAYSFSLGGKVRVGTILG</sequence>
<evidence type="ECO:0000259" key="10">
    <source>
        <dbReference type="Pfam" id="PF02911"/>
    </source>
</evidence>
<comment type="caution">
    <text evidence="11">The sequence shown here is derived from an EMBL/GenBank/DDBJ whole genome shotgun (WGS) entry which is preliminary data.</text>
</comment>
<dbReference type="Pfam" id="PF02911">
    <property type="entry name" value="Formyl_trans_C"/>
    <property type="match status" value="1"/>
</dbReference>
<dbReference type="Proteomes" id="UP000257323">
    <property type="component" value="Unassembled WGS sequence"/>
</dbReference>
<dbReference type="Gene3D" id="3.40.50.170">
    <property type="entry name" value="Formyl transferase, N-terminal domain"/>
    <property type="match status" value="1"/>
</dbReference>
<dbReference type="InterPro" id="IPR041711">
    <property type="entry name" value="Met-tRNA-FMT_N"/>
</dbReference>
<protein>
    <recommendedName>
        <fullName evidence="4 8">Methionyl-tRNA formyltransferase</fullName>
        <ecNumber evidence="3 8">2.1.2.9</ecNumber>
    </recommendedName>
</protein>
<dbReference type="InterPro" id="IPR036477">
    <property type="entry name" value="Formyl_transf_N_sf"/>
</dbReference>
<evidence type="ECO:0000259" key="9">
    <source>
        <dbReference type="Pfam" id="PF00551"/>
    </source>
</evidence>
<evidence type="ECO:0000256" key="3">
    <source>
        <dbReference type="ARBA" id="ARBA00012261"/>
    </source>
</evidence>
<evidence type="ECO:0000256" key="4">
    <source>
        <dbReference type="ARBA" id="ARBA00016014"/>
    </source>
</evidence>
<evidence type="ECO:0000256" key="2">
    <source>
        <dbReference type="ARBA" id="ARBA00010699"/>
    </source>
</evidence>
<evidence type="ECO:0000313" key="12">
    <source>
        <dbReference type="Proteomes" id="UP000257323"/>
    </source>
</evidence>
<evidence type="ECO:0000256" key="7">
    <source>
        <dbReference type="ARBA" id="ARBA00048558"/>
    </source>
</evidence>
<gene>
    <name evidence="8" type="primary">fmt</name>
    <name evidence="11" type="ORF">OP8BY_1976</name>
</gene>
<evidence type="ECO:0000256" key="8">
    <source>
        <dbReference type="HAMAP-Rule" id="MF_00182"/>
    </source>
</evidence>
<dbReference type="SUPFAM" id="SSF53328">
    <property type="entry name" value="Formyltransferase"/>
    <property type="match status" value="1"/>
</dbReference>
<feature type="domain" description="Formyl transferase N-terminal" evidence="9">
    <location>
        <begin position="1"/>
        <end position="181"/>
    </location>
</feature>
<dbReference type="CDD" id="cd08704">
    <property type="entry name" value="Met_tRNA_FMT_C"/>
    <property type="match status" value="1"/>
</dbReference>
<dbReference type="PANTHER" id="PTHR11138:SF5">
    <property type="entry name" value="METHIONYL-TRNA FORMYLTRANSFERASE, MITOCHONDRIAL"/>
    <property type="match status" value="1"/>
</dbReference>
<keyword evidence="5 8" id="KW-0808">Transferase</keyword>
<comment type="catalytic activity">
    <reaction evidence="7 8">
        <text>L-methionyl-tRNA(fMet) + (6R)-10-formyltetrahydrofolate = N-formyl-L-methionyl-tRNA(fMet) + (6S)-5,6,7,8-tetrahydrofolate + H(+)</text>
        <dbReference type="Rhea" id="RHEA:24380"/>
        <dbReference type="Rhea" id="RHEA-COMP:9952"/>
        <dbReference type="Rhea" id="RHEA-COMP:9953"/>
        <dbReference type="ChEBI" id="CHEBI:15378"/>
        <dbReference type="ChEBI" id="CHEBI:57453"/>
        <dbReference type="ChEBI" id="CHEBI:78530"/>
        <dbReference type="ChEBI" id="CHEBI:78844"/>
        <dbReference type="ChEBI" id="CHEBI:195366"/>
        <dbReference type="EC" id="2.1.2.9"/>
    </reaction>
</comment>
<dbReference type="InterPro" id="IPR005794">
    <property type="entry name" value="Fmt"/>
</dbReference>
<feature type="binding site" evidence="8">
    <location>
        <begin position="110"/>
        <end position="113"/>
    </location>
    <ligand>
        <name>(6S)-5,6,7,8-tetrahydrofolate</name>
        <dbReference type="ChEBI" id="CHEBI:57453"/>
    </ligand>
</feature>